<gene>
    <name evidence="5" type="ORF">JOF33_000891</name>
</gene>
<organism evidence="5 6">
    <name type="scientific">Corynebacterium freneyi</name>
    <dbReference type="NCBI Taxonomy" id="134034"/>
    <lineage>
        <taxon>Bacteria</taxon>
        <taxon>Bacillati</taxon>
        <taxon>Actinomycetota</taxon>
        <taxon>Actinomycetes</taxon>
        <taxon>Mycobacteriales</taxon>
        <taxon>Corynebacteriaceae</taxon>
        <taxon>Corynebacterium</taxon>
    </lineage>
</organism>
<dbReference type="GO" id="GO:0047228">
    <property type="term" value="F:1,2-diacylglycerol 3-glucosyltransferase activity"/>
    <property type="evidence" value="ECO:0007669"/>
    <property type="project" value="UniProtKB-EC"/>
</dbReference>
<dbReference type="InterPro" id="IPR050194">
    <property type="entry name" value="Glycosyltransferase_grp1"/>
</dbReference>
<dbReference type="InterPro" id="IPR028098">
    <property type="entry name" value="Glyco_trans_4-like_N"/>
</dbReference>
<keyword evidence="1 5" id="KW-0328">Glycosyltransferase</keyword>
<evidence type="ECO:0000256" key="1">
    <source>
        <dbReference type="ARBA" id="ARBA00022676"/>
    </source>
</evidence>
<dbReference type="SUPFAM" id="SSF53756">
    <property type="entry name" value="UDP-Glycosyltransferase/glycogen phosphorylase"/>
    <property type="match status" value="1"/>
</dbReference>
<evidence type="ECO:0000313" key="5">
    <source>
        <dbReference type="EMBL" id="MBP2332192.1"/>
    </source>
</evidence>
<dbReference type="EC" id="2.4.1.337" evidence="5"/>
<evidence type="ECO:0000256" key="2">
    <source>
        <dbReference type="ARBA" id="ARBA00022679"/>
    </source>
</evidence>
<dbReference type="EMBL" id="JAGINY010000001">
    <property type="protein sequence ID" value="MBP2332192.1"/>
    <property type="molecule type" value="Genomic_DNA"/>
</dbReference>
<dbReference type="PANTHER" id="PTHR45947:SF3">
    <property type="entry name" value="SULFOQUINOVOSYL TRANSFERASE SQD2"/>
    <property type="match status" value="1"/>
</dbReference>
<sequence>MDFVRAHDGVRPLRVLLLSDCWSPTVNGVVRSVTDLRDGLTAAGHDVRVLTVGAGASTIFDGHVYGVASMPAGAVYPHARIGRPVSGTVLHHVAEWAPDVIHSHTEFPTFGWARAIARRSGVAHVHTYHTSYEDYTHYFCPSRRLGKAMTRAFIRDRLGRTDRVIAPTGKVADMLRGYGVTTPIEVIGTGVDVDRFRPVADSGARSLDASFAAQLGLAPGVPVVLTVGRLAAEKNLPETLRLLCRITDVPWQWLVVGDGPAAGELGSLATRLGVADRVHMVGAVPVDEAARYYRLGDVFVTSSRSETQGLTCLEALASGLPTITPDDDAFRGVIIDGVNGHRYASDADFLSTVRTLLDDDAFRRTLSDGAQASAVQCGRDRFVDEVLGCYRRAMADTAPNPPPQWRRLRAG</sequence>
<dbReference type="Pfam" id="PF00534">
    <property type="entry name" value="Glycos_transf_1"/>
    <property type="match status" value="1"/>
</dbReference>
<evidence type="ECO:0000313" key="6">
    <source>
        <dbReference type="Proteomes" id="UP001519305"/>
    </source>
</evidence>
<protein>
    <submittedName>
        <fullName evidence="5">1,2-diacylglycerol 3-alpha-glucosyltransferase</fullName>
        <ecNumber evidence="5">2.4.1.337</ecNumber>
    </submittedName>
</protein>
<dbReference type="Gene3D" id="3.40.50.2000">
    <property type="entry name" value="Glycogen Phosphorylase B"/>
    <property type="match status" value="2"/>
</dbReference>
<dbReference type="InterPro" id="IPR001296">
    <property type="entry name" value="Glyco_trans_1"/>
</dbReference>
<dbReference type="PANTHER" id="PTHR45947">
    <property type="entry name" value="SULFOQUINOVOSYL TRANSFERASE SQD2"/>
    <property type="match status" value="1"/>
</dbReference>
<reference evidence="5 6" key="1">
    <citation type="submission" date="2021-03" db="EMBL/GenBank/DDBJ databases">
        <title>Sequencing the genomes of 1000 actinobacteria strains.</title>
        <authorList>
            <person name="Klenk H.-P."/>
        </authorList>
    </citation>
    <scope>NUCLEOTIDE SEQUENCE [LARGE SCALE GENOMIC DNA]</scope>
    <source>
        <strain evidence="5 6">DSM 44506</strain>
    </source>
</reference>
<name>A0ABS4U6C9_9CORY</name>
<keyword evidence="2 5" id="KW-0808">Transferase</keyword>
<feature type="domain" description="Glycosyl transferase family 1" evidence="3">
    <location>
        <begin position="213"/>
        <end position="370"/>
    </location>
</feature>
<accession>A0ABS4U6C9</accession>
<dbReference type="Pfam" id="PF13439">
    <property type="entry name" value="Glyco_transf_4"/>
    <property type="match status" value="1"/>
</dbReference>
<comment type="caution">
    <text evidence="5">The sequence shown here is derived from an EMBL/GenBank/DDBJ whole genome shotgun (WGS) entry which is preliminary data.</text>
</comment>
<evidence type="ECO:0000259" key="3">
    <source>
        <dbReference type="Pfam" id="PF00534"/>
    </source>
</evidence>
<proteinExistence type="predicted"/>
<feature type="domain" description="Glycosyltransferase subfamily 4-like N-terminal" evidence="4">
    <location>
        <begin position="26"/>
        <end position="195"/>
    </location>
</feature>
<dbReference type="Proteomes" id="UP001519305">
    <property type="component" value="Unassembled WGS sequence"/>
</dbReference>
<evidence type="ECO:0000259" key="4">
    <source>
        <dbReference type="Pfam" id="PF13439"/>
    </source>
</evidence>
<dbReference type="RefSeq" id="WP_209652523.1">
    <property type="nucleotide sequence ID" value="NZ_CP047357.1"/>
</dbReference>
<keyword evidence="6" id="KW-1185">Reference proteome</keyword>